<dbReference type="AlphaFoldDB" id="A0A1Z5JFU4"/>
<reference evidence="1 2" key="1">
    <citation type="journal article" date="2015" name="Plant Cell">
        <title>Oil accumulation by the oleaginous diatom Fistulifera solaris as revealed by the genome and transcriptome.</title>
        <authorList>
            <person name="Tanaka T."/>
            <person name="Maeda Y."/>
            <person name="Veluchamy A."/>
            <person name="Tanaka M."/>
            <person name="Abida H."/>
            <person name="Marechal E."/>
            <person name="Bowler C."/>
            <person name="Muto M."/>
            <person name="Sunaga Y."/>
            <person name="Tanaka M."/>
            <person name="Yoshino T."/>
            <person name="Taniguchi T."/>
            <person name="Fukuda Y."/>
            <person name="Nemoto M."/>
            <person name="Matsumoto M."/>
            <person name="Wong P.S."/>
            <person name="Aburatani S."/>
            <person name="Fujibuchi W."/>
        </authorList>
    </citation>
    <scope>NUCLEOTIDE SEQUENCE [LARGE SCALE GENOMIC DNA]</scope>
    <source>
        <strain evidence="1 2">JPCC DA0580</strain>
    </source>
</reference>
<comment type="caution">
    <text evidence="1">The sequence shown here is derived from an EMBL/GenBank/DDBJ whole genome shotgun (WGS) entry which is preliminary data.</text>
</comment>
<evidence type="ECO:0000313" key="2">
    <source>
        <dbReference type="Proteomes" id="UP000198406"/>
    </source>
</evidence>
<gene>
    <name evidence="1" type="ORF">FisN_32Lu083</name>
</gene>
<dbReference type="EMBL" id="BDSP01000056">
    <property type="protein sequence ID" value="GAX12874.1"/>
    <property type="molecule type" value="Genomic_DNA"/>
</dbReference>
<proteinExistence type="predicted"/>
<evidence type="ECO:0000313" key="1">
    <source>
        <dbReference type="EMBL" id="GAX12874.1"/>
    </source>
</evidence>
<keyword evidence="2" id="KW-1185">Reference proteome</keyword>
<dbReference type="Proteomes" id="UP000198406">
    <property type="component" value="Unassembled WGS sequence"/>
</dbReference>
<dbReference type="InParanoid" id="A0A1Z5JFU4"/>
<sequence>METASTQDDLLELIPWERVTLRQKQFQVVKKRNPLYRLTREPASLEDFDWKKRLRAVAIWRENGTLIWIRNDDEDFETFETKSLTHNPDKHIRLSFLYLKTTTSVSALIFGENDAAIAETFTFLCSLKHVTSGRVANLDPKLSINSMLHFKIAALQPEQLARVLDSNPNRFLEIRAGFWTADQSVVLATRPYSLKLWMQFYFQVSKQVGFLDGGAAFVDALQKRKSRFGTLYLEFYSCDLPYCLVFSNFSLKRLLELEDKIELLSIRDINDDMALRPLSAKVETLYYSFGAARLQIRDLCSVDIMPRKLHLDLRLEDTEEWHALPIAFLDRVAVSGRLERLVLTMHSYRKRKYKDESLIAKALSRVIRANQQLEHLQVKSNVNWTRHVKGIFEAMENHPKLRTFAANIIAGKTLNYTCLERLLSRNRNVSVFDEEGHRRITNGTTIDALYSFNRFFHGSAAVVKESPSFRPRLITVTLTESALGDFRRTALLLSDHADALCELLDCSGAVSAVAAKHATEEVAHALSLSESCQTETLKRKAVTPLSPAATKAGRIRPKVCNFFRYQ</sequence>
<name>A0A1Z5JFU4_FISSO</name>
<accession>A0A1Z5JFU4</accession>
<protein>
    <submittedName>
        <fullName evidence="1">Uncharacterized protein</fullName>
    </submittedName>
</protein>
<organism evidence="1 2">
    <name type="scientific">Fistulifera solaris</name>
    <name type="common">Oleaginous diatom</name>
    <dbReference type="NCBI Taxonomy" id="1519565"/>
    <lineage>
        <taxon>Eukaryota</taxon>
        <taxon>Sar</taxon>
        <taxon>Stramenopiles</taxon>
        <taxon>Ochrophyta</taxon>
        <taxon>Bacillariophyta</taxon>
        <taxon>Bacillariophyceae</taxon>
        <taxon>Bacillariophycidae</taxon>
        <taxon>Naviculales</taxon>
        <taxon>Naviculaceae</taxon>
        <taxon>Fistulifera</taxon>
    </lineage>
</organism>